<proteinExistence type="predicted"/>
<dbReference type="AlphaFoldDB" id="A0A1B7X807"/>
<gene>
    <name evidence="1" type="ORF">AN484_00745</name>
</gene>
<name>A0A1B7X807_APHFL</name>
<evidence type="ECO:0000313" key="2">
    <source>
        <dbReference type="Proteomes" id="UP000092093"/>
    </source>
</evidence>
<comment type="caution">
    <text evidence="1">The sequence shown here is derived from an EMBL/GenBank/DDBJ whole genome shotgun (WGS) entry which is preliminary data.</text>
</comment>
<organism evidence="1 2">
    <name type="scientific">Aphanizomenon flos-aquae WA102</name>
    <dbReference type="NCBI Taxonomy" id="1710896"/>
    <lineage>
        <taxon>Bacteria</taxon>
        <taxon>Bacillati</taxon>
        <taxon>Cyanobacteriota</taxon>
        <taxon>Cyanophyceae</taxon>
        <taxon>Nostocales</taxon>
        <taxon>Aphanizomenonaceae</taxon>
        <taxon>Aphanizomenon</taxon>
    </lineage>
</organism>
<reference evidence="1 2" key="1">
    <citation type="submission" date="2015-09" db="EMBL/GenBank/DDBJ databases">
        <title>Aphanizomenon flos-aquae WA102.</title>
        <authorList>
            <person name="Driscoll C."/>
        </authorList>
    </citation>
    <scope>NUCLEOTIDE SEQUENCE [LARGE SCALE GENOMIC DNA]</scope>
    <source>
        <strain evidence="1">WA102</strain>
    </source>
</reference>
<sequence length="60" mass="6865">MNDTMQFIDEQGLCAMDNICAFCITLFDGWNRFCPACKDYKGVMALPDFINTYGKEGLKR</sequence>
<protein>
    <submittedName>
        <fullName evidence="1">Uncharacterized protein</fullName>
    </submittedName>
</protein>
<dbReference type="Proteomes" id="UP000092093">
    <property type="component" value="Unassembled WGS sequence"/>
</dbReference>
<accession>A0A1B7X807</accession>
<dbReference type="EMBL" id="LJOW01000002">
    <property type="protein sequence ID" value="OBQ45535.1"/>
    <property type="molecule type" value="Genomic_DNA"/>
</dbReference>
<evidence type="ECO:0000313" key="1">
    <source>
        <dbReference type="EMBL" id="OBQ45535.1"/>
    </source>
</evidence>